<dbReference type="Gene3D" id="3.40.50.10330">
    <property type="entry name" value="Probable inorganic polyphosphate/atp-NAD kinase, domain 1"/>
    <property type="match status" value="1"/>
</dbReference>
<comment type="caution">
    <text evidence="8">The sequence shown here is derived from an EMBL/GenBank/DDBJ whole genome shotgun (WGS) entry which is preliminary data.</text>
</comment>
<dbReference type="AlphaFoldDB" id="A0A1V2L1H6"/>
<feature type="domain" description="UBC core" evidence="7">
    <location>
        <begin position="352"/>
        <end position="485"/>
    </location>
</feature>
<dbReference type="GO" id="GO:0003951">
    <property type="term" value="F:NAD+ kinase activity"/>
    <property type="evidence" value="ECO:0007669"/>
    <property type="project" value="InterPro"/>
</dbReference>
<dbReference type="GO" id="GO:0006741">
    <property type="term" value="P:NADP+ biosynthetic process"/>
    <property type="evidence" value="ECO:0007669"/>
    <property type="project" value="InterPro"/>
</dbReference>
<dbReference type="SMART" id="SM00212">
    <property type="entry name" value="UBCc"/>
    <property type="match status" value="1"/>
</dbReference>
<dbReference type="FunFam" id="2.60.200.30:FF:000014">
    <property type="entry name" value="Mitochondrial NADH kinase"/>
    <property type="match status" value="1"/>
</dbReference>
<dbReference type="PROSITE" id="PS50127">
    <property type="entry name" value="UBC_2"/>
    <property type="match status" value="1"/>
</dbReference>
<dbReference type="SUPFAM" id="SSF54495">
    <property type="entry name" value="UBC-like"/>
    <property type="match status" value="1"/>
</dbReference>
<evidence type="ECO:0000256" key="6">
    <source>
        <dbReference type="ARBA" id="ARBA00023027"/>
    </source>
</evidence>
<dbReference type="InterPro" id="IPR017438">
    <property type="entry name" value="ATP-NAD_kinase_N"/>
</dbReference>
<dbReference type="GO" id="GO:0019674">
    <property type="term" value="P:NAD+ metabolic process"/>
    <property type="evidence" value="ECO:0007669"/>
    <property type="project" value="InterPro"/>
</dbReference>
<dbReference type="Pfam" id="PF00179">
    <property type="entry name" value="UQ_con"/>
    <property type="match status" value="1"/>
</dbReference>
<evidence type="ECO:0000313" key="9">
    <source>
        <dbReference type="Proteomes" id="UP000189513"/>
    </source>
</evidence>
<evidence type="ECO:0000259" key="7">
    <source>
        <dbReference type="PROSITE" id="PS50127"/>
    </source>
</evidence>
<dbReference type="STRING" id="36022.A0A1V2L1H6"/>
<evidence type="ECO:0000256" key="2">
    <source>
        <dbReference type="ARBA" id="ARBA00022679"/>
    </source>
</evidence>
<dbReference type="Pfam" id="PF01513">
    <property type="entry name" value="NAD_kinase"/>
    <property type="match status" value="1"/>
</dbReference>
<evidence type="ECO:0000256" key="4">
    <source>
        <dbReference type="ARBA" id="ARBA00022786"/>
    </source>
</evidence>
<keyword evidence="3 8" id="KW-0418">Kinase</keyword>
<dbReference type="HAMAP" id="MF_00361">
    <property type="entry name" value="NAD_kinase"/>
    <property type="match status" value="1"/>
</dbReference>
<sequence>MVSFISFIHDHYPELNVMVTKDVAEEISQDFKSYPQQTKSSPHILYTGDTSEIVSKTDLLVTLGGDGTILRAVSLFSNVAVPPVLSFSLGTLGFLLPFDFQHHKEAFDNVYNSTAKVLHRARLECHMIRAQSEKKETPKMIHAMNDIVLHRGDTPNLTTLDIWVDGQFLTRTTADGVCLATPTGSTAYSLSSGGSIVNPLVPAILISPICPRSLSFRPLIIPLTSHIKIKVVKKPIGDNNVRLSVDGVPQDDLKVDDEIHIVNEVGTIFVKNNKFPYEKPERTSKYSGIHCVARTESDWVRVFPPKKEAQDNKYRARHGSNSKVQPPGNAVTVVGMAVKNALKKRKEEYIRDEDEKLLEELEKGEKGSGPDYCSYGLVDSGDATLTHWNGTILGPPHSAHENRIYMLSIECGPEYPEKPPHVRFISRVNVPCVKSNGEIDSSKFATLGNWKRSYTIEHVLVELRKEMAAPQNKKLQQPAEGSTYE</sequence>
<evidence type="ECO:0000313" key="8">
    <source>
        <dbReference type="EMBL" id="ONH65759.1"/>
    </source>
</evidence>
<dbReference type="Pfam" id="PF20143">
    <property type="entry name" value="NAD_kinase_C"/>
    <property type="match status" value="1"/>
</dbReference>
<accession>A0A1V2L1H6</accession>
<dbReference type="GO" id="GO:0006301">
    <property type="term" value="P:DNA damage tolerance"/>
    <property type="evidence" value="ECO:0007669"/>
    <property type="project" value="UniProtKB-ARBA"/>
</dbReference>
<evidence type="ECO:0000256" key="5">
    <source>
        <dbReference type="ARBA" id="ARBA00022857"/>
    </source>
</evidence>
<dbReference type="Proteomes" id="UP000189513">
    <property type="component" value="Unassembled WGS sequence"/>
</dbReference>
<dbReference type="InterPro" id="IPR016135">
    <property type="entry name" value="UBQ-conjugating_enzyme/RWD"/>
</dbReference>
<reference evidence="9" key="1">
    <citation type="journal article" date="2017" name="Genome Announc.">
        <title>Genome sequences of Cyberlindnera fabianii 65, Pichia kudriavzevii 129, and Saccharomyces cerevisiae 131 isolated from fermented masau fruits in Zimbabwe.</title>
        <authorList>
            <person name="van Rijswijck I.M.H."/>
            <person name="Derks M.F.L."/>
            <person name="Abee T."/>
            <person name="de Ridder D."/>
            <person name="Smid E.J."/>
        </authorList>
    </citation>
    <scope>NUCLEOTIDE SEQUENCE [LARGE SCALE GENOMIC DNA]</scope>
    <source>
        <strain evidence="9">65</strain>
    </source>
</reference>
<dbReference type="InterPro" id="IPR017437">
    <property type="entry name" value="ATP-NAD_kinase_PpnK-typ_C"/>
</dbReference>
<comment type="similarity">
    <text evidence="1">Belongs to the NAD kinase family.</text>
</comment>
<keyword evidence="4" id="KW-0833">Ubl conjugation pathway</keyword>
<name>A0A1V2L1H6_CYBFA</name>
<organism evidence="8 9">
    <name type="scientific">Cyberlindnera fabianii</name>
    <name type="common">Yeast</name>
    <name type="synonym">Hansenula fabianii</name>
    <dbReference type="NCBI Taxonomy" id="36022"/>
    <lineage>
        <taxon>Eukaryota</taxon>
        <taxon>Fungi</taxon>
        <taxon>Dikarya</taxon>
        <taxon>Ascomycota</taxon>
        <taxon>Saccharomycotina</taxon>
        <taxon>Saccharomycetes</taxon>
        <taxon>Phaffomycetales</taxon>
        <taxon>Phaffomycetaceae</taxon>
        <taxon>Cyberlindnera</taxon>
    </lineage>
</organism>
<dbReference type="Gene3D" id="3.10.110.10">
    <property type="entry name" value="Ubiquitin Conjugating Enzyme"/>
    <property type="match status" value="1"/>
</dbReference>
<dbReference type="InterPro" id="IPR000608">
    <property type="entry name" value="UBC"/>
</dbReference>
<dbReference type="PANTHER" id="PTHR20275:SF26">
    <property type="entry name" value="NADH KINASE POS5, MITOCHONDRIAL"/>
    <property type="match status" value="1"/>
</dbReference>
<dbReference type="PANTHER" id="PTHR20275">
    <property type="entry name" value="NAD KINASE"/>
    <property type="match status" value="1"/>
</dbReference>
<keyword evidence="5" id="KW-0521">NADP</keyword>
<dbReference type="FunFam" id="3.10.110.10:FF:000026">
    <property type="entry name" value="Ubiquitin-conjugating enzyme E2 variant"/>
    <property type="match status" value="1"/>
</dbReference>
<dbReference type="CDD" id="cd23807">
    <property type="entry name" value="UEV_UBE2V"/>
    <property type="match status" value="1"/>
</dbReference>
<dbReference type="Gene3D" id="2.60.200.30">
    <property type="entry name" value="Probable inorganic polyphosphate/atp-NAD kinase, domain 2"/>
    <property type="match status" value="1"/>
</dbReference>
<evidence type="ECO:0000256" key="3">
    <source>
        <dbReference type="ARBA" id="ARBA00022777"/>
    </source>
</evidence>
<evidence type="ECO:0000256" key="1">
    <source>
        <dbReference type="ARBA" id="ARBA00010995"/>
    </source>
</evidence>
<keyword evidence="6" id="KW-0520">NAD</keyword>
<dbReference type="VEuPathDB" id="FungiDB:BON22_4285"/>
<dbReference type="InterPro" id="IPR002504">
    <property type="entry name" value="NADK"/>
</dbReference>
<keyword evidence="2" id="KW-0808">Transferase</keyword>
<dbReference type="InterPro" id="IPR016064">
    <property type="entry name" value="NAD/diacylglycerol_kinase_sf"/>
</dbReference>
<gene>
    <name evidence="8" type="ORF">BON22_4285</name>
</gene>
<proteinExistence type="inferred from homology"/>
<dbReference type="SUPFAM" id="SSF111331">
    <property type="entry name" value="NAD kinase/diacylglycerol kinase-like"/>
    <property type="match status" value="1"/>
</dbReference>
<keyword evidence="9" id="KW-1185">Reference proteome</keyword>
<dbReference type="EMBL" id="MPUK01000009">
    <property type="protein sequence ID" value="ONH65759.1"/>
    <property type="molecule type" value="Genomic_DNA"/>
</dbReference>
<protein>
    <submittedName>
        <fullName evidence="8">NADH kinase POS5, mitochondrial</fullName>
    </submittedName>
</protein>